<evidence type="ECO:0000313" key="2">
    <source>
        <dbReference type="Proteomes" id="UP001177023"/>
    </source>
</evidence>
<dbReference type="EMBL" id="CATQJA010001272">
    <property type="protein sequence ID" value="CAJ0566553.1"/>
    <property type="molecule type" value="Genomic_DNA"/>
</dbReference>
<reference evidence="1" key="1">
    <citation type="submission" date="2023-06" db="EMBL/GenBank/DDBJ databases">
        <authorList>
            <person name="Delattre M."/>
        </authorList>
    </citation>
    <scope>NUCLEOTIDE SEQUENCE</scope>
    <source>
        <strain evidence="1">AF72</strain>
    </source>
</reference>
<name>A0AA36CDQ7_9BILA</name>
<comment type="caution">
    <text evidence="1">The sequence shown here is derived from an EMBL/GenBank/DDBJ whole genome shotgun (WGS) entry which is preliminary data.</text>
</comment>
<dbReference type="AlphaFoldDB" id="A0AA36CDQ7"/>
<keyword evidence="2" id="KW-1185">Reference proteome</keyword>
<gene>
    <name evidence="1" type="ORF">MSPICULIGERA_LOCUS5151</name>
</gene>
<proteinExistence type="predicted"/>
<organism evidence="1 2">
    <name type="scientific">Mesorhabditis spiculigera</name>
    <dbReference type="NCBI Taxonomy" id="96644"/>
    <lineage>
        <taxon>Eukaryota</taxon>
        <taxon>Metazoa</taxon>
        <taxon>Ecdysozoa</taxon>
        <taxon>Nematoda</taxon>
        <taxon>Chromadorea</taxon>
        <taxon>Rhabditida</taxon>
        <taxon>Rhabditina</taxon>
        <taxon>Rhabditomorpha</taxon>
        <taxon>Rhabditoidea</taxon>
        <taxon>Rhabditidae</taxon>
        <taxon>Mesorhabditinae</taxon>
        <taxon>Mesorhabditis</taxon>
    </lineage>
</organism>
<feature type="non-terminal residue" evidence="1">
    <location>
        <position position="1"/>
    </location>
</feature>
<protein>
    <submittedName>
        <fullName evidence="1">Uncharacterized protein</fullName>
    </submittedName>
</protein>
<evidence type="ECO:0000313" key="1">
    <source>
        <dbReference type="EMBL" id="CAJ0566553.1"/>
    </source>
</evidence>
<accession>A0AA36CDQ7</accession>
<feature type="non-terminal residue" evidence="1">
    <location>
        <position position="111"/>
    </location>
</feature>
<sequence length="111" mass="11711">ASTCQSPRSPDAKNLFADAAFAGTADDGKDGSVYSSGGGRFIMVSGGLHGADTIHLHFPKPHVVRYACKAAHGSVWLPSYQGDMFGGYICKIKPTAPCHPKPAANHEKRTI</sequence>
<dbReference type="Proteomes" id="UP001177023">
    <property type="component" value="Unassembled WGS sequence"/>
</dbReference>